<comment type="caution">
    <text evidence="1">The sequence shown here is derived from an EMBL/GenBank/DDBJ whole genome shotgun (WGS) entry which is preliminary data.</text>
</comment>
<dbReference type="EMBL" id="JAAEDL010000043">
    <property type="protein sequence ID" value="MBR0683829.1"/>
    <property type="molecule type" value="Genomic_DNA"/>
</dbReference>
<accession>A0A9X9XJE3</accession>
<protein>
    <submittedName>
        <fullName evidence="1">Uncharacterized protein</fullName>
    </submittedName>
</protein>
<organism evidence="1 2">
    <name type="scientific">Neoroseomonas eburnea</name>
    <dbReference type="NCBI Taxonomy" id="1346889"/>
    <lineage>
        <taxon>Bacteria</taxon>
        <taxon>Pseudomonadati</taxon>
        <taxon>Pseudomonadota</taxon>
        <taxon>Alphaproteobacteria</taxon>
        <taxon>Acetobacterales</taxon>
        <taxon>Acetobacteraceae</taxon>
        <taxon>Neoroseomonas</taxon>
    </lineage>
</organism>
<dbReference type="RefSeq" id="WP_211849392.1">
    <property type="nucleotide sequence ID" value="NZ_JAAEDL010000043.1"/>
</dbReference>
<evidence type="ECO:0000313" key="2">
    <source>
        <dbReference type="Proteomes" id="UP001138709"/>
    </source>
</evidence>
<dbReference type="AlphaFoldDB" id="A0A9X9XJE3"/>
<proteinExistence type="predicted"/>
<sequence length="194" mass="21315">MSASSDEEILLAFAAETLHDKETLTRYLARYPHLRDELLDLLYEIVLDEEFGPGEDERLGEGLVDTALKKLLDCSPEAAGEASSEAFAEALRLRGTTTLSRASGLPLEVLVAIRDRCLVPESLPRRVLRRVAEAASVRAADMRAYLALPPILPARAAHSSRSKPAVQPQVSFSDFLDDLDLTQAERDDLLSDVD</sequence>
<keyword evidence="2" id="KW-1185">Reference proteome</keyword>
<gene>
    <name evidence="1" type="ORF">GXW74_25355</name>
</gene>
<dbReference type="Proteomes" id="UP001138709">
    <property type="component" value="Unassembled WGS sequence"/>
</dbReference>
<reference evidence="1" key="2">
    <citation type="journal article" date="2021" name="Syst. Appl. Microbiol.">
        <title>Roseomonas hellenica sp. nov., isolated from roots of wild-growing Alkanna tinctoria.</title>
        <authorList>
            <person name="Rat A."/>
            <person name="Naranjo H.D."/>
            <person name="Lebbe L."/>
            <person name="Cnockaert M."/>
            <person name="Krigas N."/>
            <person name="Grigoriadou K."/>
            <person name="Maloupa E."/>
            <person name="Willems A."/>
        </authorList>
    </citation>
    <scope>NUCLEOTIDE SEQUENCE</scope>
    <source>
        <strain evidence="1">LMG 31228</strain>
    </source>
</reference>
<reference evidence="1" key="1">
    <citation type="submission" date="2020-01" db="EMBL/GenBank/DDBJ databases">
        <authorList>
            <person name="Rat A."/>
        </authorList>
    </citation>
    <scope>NUCLEOTIDE SEQUENCE</scope>
    <source>
        <strain evidence="1">LMG 31228</strain>
    </source>
</reference>
<name>A0A9X9XJE3_9PROT</name>
<evidence type="ECO:0000313" key="1">
    <source>
        <dbReference type="EMBL" id="MBR0683829.1"/>
    </source>
</evidence>